<keyword evidence="2 4" id="KW-1133">Transmembrane helix</keyword>
<feature type="transmembrane region" description="Helical" evidence="4">
    <location>
        <begin position="229"/>
        <end position="248"/>
    </location>
</feature>
<evidence type="ECO:0000313" key="6">
    <source>
        <dbReference type="EMBL" id="ANH71552.1"/>
    </source>
</evidence>
<evidence type="ECO:0000259" key="5">
    <source>
        <dbReference type="PROSITE" id="PS50850"/>
    </source>
</evidence>
<dbReference type="Pfam" id="PF07690">
    <property type="entry name" value="MFS_1"/>
    <property type="match status" value="1"/>
</dbReference>
<organism evidence="6 7">
    <name type="scientific">Ralstonia insidiosa</name>
    <dbReference type="NCBI Taxonomy" id="190721"/>
    <lineage>
        <taxon>Bacteria</taxon>
        <taxon>Pseudomonadati</taxon>
        <taxon>Pseudomonadota</taxon>
        <taxon>Betaproteobacteria</taxon>
        <taxon>Burkholderiales</taxon>
        <taxon>Burkholderiaceae</taxon>
        <taxon>Ralstonia</taxon>
    </lineage>
</organism>
<dbReference type="InterPro" id="IPR036259">
    <property type="entry name" value="MFS_trans_sf"/>
</dbReference>
<accession>A0AAC9FPH5</accession>
<dbReference type="GO" id="GO:0022857">
    <property type="term" value="F:transmembrane transporter activity"/>
    <property type="evidence" value="ECO:0007669"/>
    <property type="project" value="InterPro"/>
</dbReference>
<dbReference type="KEGG" id="rin:ACS15_2719"/>
<evidence type="ECO:0000256" key="1">
    <source>
        <dbReference type="ARBA" id="ARBA00022692"/>
    </source>
</evidence>
<dbReference type="Gene3D" id="1.20.1250.20">
    <property type="entry name" value="MFS general substrate transporter like domains"/>
    <property type="match status" value="1"/>
</dbReference>
<proteinExistence type="predicted"/>
<gene>
    <name evidence="6" type="ORF">ACS15_2719</name>
</gene>
<dbReference type="InterPro" id="IPR011701">
    <property type="entry name" value="MFS"/>
</dbReference>
<feature type="domain" description="Major facilitator superfamily (MFS) profile" evidence="5">
    <location>
        <begin position="1"/>
        <end position="103"/>
    </location>
</feature>
<reference evidence="6 7" key="1">
    <citation type="submission" date="2015-09" db="EMBL/GenBank/DDBJ databases">
        <authorList>
            <person name="Xu Y."/>
            <person name="Nagy A."/>
            <person name="Liu N.T."/>
            <person name="Nou X."/>
        </authorList>
    </citation>
    <scope>NUCLEOTIDE SEQUENCE [LARGE SCALE GENOMIC DNA]</scope>
    <source>
        <strain evidence="6 7">FC1138</strain>
    </source>
</reference>
<feature type="transmembrane region" description="Helical" evidence="4">
    <location>
        <begin position="79"/>
        <end position="98"/>
    </location>
</feature>
<evidence type="ECO:0000256" key="3">
    <source>
        <dbReference type="ARBA" id="ARBA00023136"/>
    </source>
</evidence>
<dbReference type="SUPFAM" id="SSF103473">
    <property type="entry name" value="MFS general substrate transporter"/>
    <property type="match status" value="1"/>
</dbReference>
<keyword evidence="1 4" id="KW-0812">Transmembrane</keyword>
<name>A0AAC9FPH5_9RALS</name>
<sequence length="252" mass="26246">MALGVLVLSTSYWAVAVIGGALAVFSGFVLNAYYTYIPETMPTQLRALGNGIVMSGARVGGGASGVMGAALVTAGGLQYVTWTAAAIYIAFAIPVLTFGPRTTNRSLEAVADEQLGLRNGGEAPRLPHTRLPEISFTCPGCKDYSMLPVQENRVVSTLGGTYDVKVDQGRVEICHGAPCSQSTSMSARGSLSALAPRCMAVSVILLNAFSRVHGDTPRARCACSPCLPFHLALLCARVLFCCLLAPAVSDAG</sequence>
<feature type="transmembrane region" description="Helical" evidence="4">
    <location>
        <begin position="12"/>
        <end position="36"/>
    </location>
</feature>
<dbReference type="EMBL" id="CP012605">
    <property type="protein sequence ID" value="ANH71552.1"/>
    <property type="molecule type" value="Genomic_DNA"/>
</dbReference>
<evidence type="ECO:0000256" key="2">
    <source>
        <dbReference type="ARBA" id="ARBA00022989"/>
    </source>
</evidence>
<dbReference type="PROSITE" id="PS50850">
    <property type="entry name" value="MFS"/>
    <property type="match status" value="1"/>
</dbReference>
<keyword evidence="3 4" id="KW-0472">Membrane</keyword>
<protein>
    <submittedName>
        <fullName evidence="6">Major Facilitator Superfamily protein</fullName>
    </submittedName>
</protein>
<feature type="transmembrane region" description="Helical" evidence="4">
    <location>
        <begin position="48"/>
        <end position="73"/>
    </location>
</feature>
<dbReference type="InterPro" id="IPR020846">
    <property type="entry name" value="MFS_dom"/>
</dbReference>
<evidence type="ECO:0000256" key="4">
    <source>
        <dbReference type="SAM" id="Phobius"/>
    </source>
</evidence>
<dbReference type="Proteomes" id="UP000077927">
    <property type="component" value="Chromosome 1"/>
</dbReference>
<dbReference type="AlphaFoldDB" id="A0AAC9FPH5"/>
<evidence type="ECO:0000313" key="7">
    <source>
        <dbReference type="Proteomes" id="UP000077927"/>
    </source>
</evidence>